<protein>
    <submittedName>
        <fullName evidence="1">Uncharacterized protein</fullName>
    </submittedName>
</protein>
<gene>
    <name evidence="1" type="ORF">BCV72DRAFT_326134</name>
</gene>
<dbReference type="VEuPathDB" id="FungiDB:BCV72DRAFT_326134"/>
<reference evidence="1" key="1">
    <citation type="journal article" date="2016" name="Proc. Natl. Acad. Sci. U.S.A.">
        <title>Lipid metabolic changes in an early divergent fungus govern the establishment of a mutualistic symbiosis with endobacteria.</title>
        <authorList>
            <person name="Lastovetsky O.A."/>
            <person name="Gaspar M.L."/>
            <person name="Mondo S.J."/>
            <person name="LaButti K.M."/>
            <person name="Sandor L."/>
            <person name="Grigoriev I.V."/>
            <person name="Henry S.A."/>
            <person name="Pawlowska T.E."/>
        </authorList>
    </citation>
    <scope>NUCLEOTIDE SEQUENCE [LARGE SCALE GENOMIC DNA]</scope>
    <source>
        <strain evidence="1">ATCC 52814</strain>
    </source>
</reference>
<organism evidence="1">
    <name type="scientific">Rhizopus microsporus var. microsporus</name>
    <dbReference type="NCBI Taxonomy" id="86635"/>
    <lineage>
        <taxon>Eukaryota</taxon>
        <taxon>Fungi</taxon>
        <taxon>Fungi incertae sedis</taxon>
        <taxon>Mucoromycota</taxon>
        <taxon>Mucoromycotina</taxon>
        <taxon>Mucoromycetes</taxon>
        <taxon>Mucorales</taxon>
        <taxon>Mucorineae</taxon>
        <taxon>Rhizopodaceae</taxon>
        <taxon>Rhizopus</taxon>
    </lineage>
</organism>
<proteinExistence type="predicted"/>
<dbReference type="AlphaFoldDB" id="A0A1X0RHM7"/>
<dbReference type="EMBL" id="KV921857">
    <property type="protein sequence ID" value="ORE11368.1"/>
    <property type="molecule type" value="Genomic_DNA"/>
</dbReference>
<dbReference type="OrthoDB" id="2269713at2759"/>
<dbReference type="Proteomes" id="UP000242414">
    <property type="component" value="Unassembled WGS sequence"/>
</dbReference>
<evidence type="ECO:0000313" key="1">
    <source>
        <dbReference type="EMBL" id="ORE11368.1"/>
    </source>
</evidence>
<feature type="non-terminal residue" evidence="1">
    <location>
        <position position="1"/>
    </location>
</feature>
<name>A0A1X0RHM7_RHIZD</name>
<accession>A0A1X0RHM7</accession>
<sequence length="235" mass="27043">PGPDLSSKLLFREDEIVNIFLIAFTLDGHVNGSLYCVSSDEFSDGRKSDILYIPKTNKPTETTLPIIVEMQQIIDIPFIKRINRYCLNVHDAYKVFPKVIVFAIKGFSNKALMNDFAREEGDLYYTTHKQYWAHSIQFYCLDSISSFINDESTMTPIVALSYFLYSQQKSIMALDESEDEELRKIYKIAYRSFLQYATIETTLSDLANDALDKTSKQFEKIVNCAHENSESSLKK</sequence>